<dbReference type="Proteomes" id="UP000199579">
    <property type="component" value="Unassembled WGS sequence"/>
</dbReference>
<dbReference type="AlphaFoldDB" id="A0A1I4HL99"/>
<evidence type="ECO:0000313" key="2">
    <source>
        <dbReference type="Proteomes" id="UP000199579"/>
    </source>
</evidence>
<feature type="non-terminal residue" evidence="1">
    <location>
        <position position="1"/>
    </location>
</feature>
<name>A0A1I4HL99_9GAMM</name>
<proteinExistence type="predicted"/>
<protein>
    <submittedName>
        <fullName evidence="1">Uncharacterized protein</fullName>
    </submittedName>
</protein>
<organism evidence="1 2">
    <name type="scientific">Azotobacter beijerinckii</name>
    <dbReference type="NCBI Taxonomy" id="170623"/>
    <lineage>
        <taxon>Bacteria</taxon>
        <taxon>Pseudomonadati</taxon>
        <taxon>Pseudomonadota</taxon>
        <taxon>Gammaproteobacteria</taxon>
        <taxon>Pseudomonadales</taxon>
        <taxon>Pseudomonadaceae</taxon>
        <taxon>Azotobacter</taxon>
    </lineage>
</organism>
<evidence type="ECO:0000313" key="1">
    <source>
        <dbReference type="EMBL" id="SFL42975.1"/>
    </source>
</evidence>
<accession>A0A1I4HL99</accession>
<sequence>RTNWLSRANSALYDQAVRLNVRFIPFREQTPTSAREEAARMRGELDTFRAQNDALLAALKPEIKPSTARKREEK</sequence>
<reference evidence="1 2" key="1">
    <citation type="submission" date="2016-10" db="EMBL/GenBank/DDBJ databases">
        <authorList>
            <person name="de Groot N.N."/>
        </authorList>
    </citation>
    <scope>NUCLEOTIDE SEQUENCE [LARGE SCALE GENOMIC DNA]</scope>
    <source>
        <strain evidence="1 2">DSM 381</strain>
    </source>
</reference>
<dbReference type="EMBL" id="FOSX01000121">
    <property type="protein sequence ID" value="SFL42975.1"/>
    <property type="molecule type" value="Genomic_DNA"/>
</dbReference>
<gene>
    <name evidence="1" type="ORF">SAMN04244574_04277</name>
</gene>